<reference evidence="2" key="1">
    <citation type="submission" date="2016-10" db="EMBL/GenBank/DDBJ databases">
        <title>Sequence of Gallionella enrichment culture.</title>
        <authorList>
            <person name="Poehlein A."/>
            <person name="Muehling M."/>
            <person name="Daniel R."/>
        </authorList>
    </citation>
    <scope>NUCLEOTIDE SEQUENCE</scope>
</reference>
<dbReference type="EMBL" id="MLJW01000049">
    <property type="protein sequence ID" value="OIR05495.1"/>
    <property type="molecule type" value="Genomic_DNA"/>
</dbReference>
<gene>
    <name evidence="2" type="ORF">GALL_122380</name>
</gene>
<evidence type="ECO:0000256" key="1">
    <source>
        <dbReference type="SAM" id="MobiDB-lite"/>
    </source>
</evidence>
<dbReference type="InterPro" id="IPR011385">
    <property type="entry name" value="Site-sp_rcmbase"/>
</dbReference>
<feature type="region of interest" description="Disordered" evidence="1">
    <location>
        <begin position="40"/>
        <end position="59"/>
    </location>
</feature>
<protein>
    <submittedName>
        <fullName evidence="2">Site-specific recombinase</fullName>
    </submittedName>
</protein>
<sequence length="59" mass="6583">MTNLAVSFTLALSVAMKARKVTFTQRRALLQSLGRRFRQKPGEFLLPPKSQKADDPGAH</sequence>
<proteinExistence type="predicted"/>
<dbReference type="AlphaFoldDB" id="A0A1J5SAX1"/>
<accession>A0A1J5SAX1</accession>
<comment type="caution">
    <text evidence="2">The sequence shown here is derived from an EMBL/GenBank/DDBJ whole genome shotgun (WGS) entry which is preliminary data.</text>
</comment>
<dbReference type="Pfam" id="PF10136">
    <property type="entry name" value="SpecificRecomb"/>
    <property type="match status" value="1"/>
</dbReference>
<evidence type="ECO:0000313" key="2">
    <source>
        <dbReference type="EMBL" id="OIR05495.1"/>
    </source>
</evidence>
<name>A0A1J5SAX1_9ZZZZ</name>
<organism evidence="2">
    <name type="scientific">mine drainage metagenome</name>
    <dbReference type="NCBI Taxonomy" id="410659"/>
    <lineage>
        <taxon>unclassified sequences</taxon>
        <taxon>metagenomes</taxon>
        <taxon>ecological metagenomes</taxon>
    </lineage>
</organism>